<comment type="caution">
    <text evidence="2">The sequence shown here is derived from an EMBL/GenBank/DDBJ whole genome shotgun (WGS) entry which is preliminary data.</text>
</comment>
<dbReference type="AlphaFoldDB" id="A0A9D2PBM2"/>
<dbReference type="Pfam" id="PF19776">
    <property type="entry name" value="DUF6262"/>
    <property type="match status" value="1"/>
</dbReference>
<proteinExistence type="predicted"/>
<evidence type="ECO:0000256" key="1">
    <source>
        <dbReference type="SAM" id="Coils"/>
    </source>
</evidence>
<feature type="coiled-coil region" evidence="1">
    <location>
        <begin position="88"/>
        <end position="122"/>
    </location>
</feature>
<reference evidence="2" key="2">
    <citation type="submission" date="2021-04" db="EMBL/GenBank/DDBJ databases">
        <authorList>
            <person name="Gilroy R."/>
        </authorList>
    </citation>
    <scope>NUCLEOTIDE SEQUENCE</scope>
    <source>
        <strain evidence="2">CHK183-5548</strain>
    </source>
</reference>
<dbReference type="EMBL" id="DWWL01000017">
    <property type="protein sequence ID" value="HJC47032.1"/>
    <property type="molecule type" value="Genomic_DNA"/>
</dbReference>
<protein>
    <recommendedName>
        <fullName evidence="4">Transposase</fullName>
    </recommendedName>
</protein>
<evidence type="ECO:0008006" key="4">
    <source>
        <dbReference type="Google" id="ProtNLM"/>
    </source>
</evidence>
<keyword evidence="1" id="KW-0175">Coiled coil</keyword>
<name>A0A9D2PBM2_9FIRM</name>
<sequence length="127" mass="14884">MNKYDKMNEVNRERNAAKINAAKTAIRRMLEDGERISIPRLMQMTGLSRGFFYKNPTVRAEISQALEMQAGTIDPRRSILDQAMDGRIELLERKVIELKTENENLRKENQKLKKSLEKKDRSIFMKL</sequence>
<gene>
    <name evidence="2" type="ORF">IAA04_03150</name>
</gene>
<dbReference type="InterPro" id="IPR046229">
    <property type="entry name" value="TnpC-like"/>
</dbReference>
<accession>A0A9D2PBM2</accession>
<organism evidence="2 3">
    <name type="scientific">Candidatus Lachnoclostridium pullistercoris</name>
    <dbReference type="NCBI Taxonomy" id="2838632"/>
    <lineage>
        <taxon>Bacteria</taxon>
        <taxon>Bacillati</taxon>
        <taxon>Bacillota</taxon>
        <taxon>Clostridia</taxon>
        <taxon>Lachnospirales</taxon>
        <taxon>Lachnospiraceae</taxon>
    </lineage>
</organism>
<dbReference type="Proteomes" id="UP000823883">
    <property type="component" value="Unassembled WGS sequence"/>
</dbReference>
<reference evidence="2" key="1">
    <citation type="journal article" date="2021" name="PeerJ">
        <title>Extensive microbial diversity within the chicken gut microbiome revealed by metagenomics and culture.</title>
        <authorList>
            <person name="Gilroy R."/>
            <person name="Ravi A."/>
            <person name="Getino M."/>
            <person name="Pursley I."/>
            <person name="Horton D.L."/>
            <person name="Alikhan N.F."/>
            <person name="Baker D."/>
            <person name="Gharbi K."/>
            <person name="Hall N."/>
            <person name="Watson M."/>
            <person name="Adriaenssens E.M."/>
            <person name="Foster-Nyarko E."/>
            <person name="Jarju S."/>
            <person name="Secka A."/>
            <person name="Antonio M."/>
            <person name="Oren A."/>
            <person name="Chaudhuri R.R."/>
            <person name="La Ragione R."/>
            <person name="Hildebrand F."/>
            <person name="Pallen M.J."/>
        </authorList>
    </citation>
    <scope>NUCLEOTIDE SEQUENCE</scope>
    <source>
        <strain evidence="2">CHK183-5548</strain>
    </source>
</reference>
<evidence type="ECO:0000313" key="2">
    <source>
        <dbReference type="EMBL" id="HJC47032.1"/>
    </source>
</evidence>
<evidence type="ECO:0000313" key="3">
    <source>
        <dbReference type="Proteomes" id="UP000823883"/>
    </source>
</evidence>